<gene>
    <name evidence="2" type="ORF">SASPL_123795</name>
</gene>
<feature type="region of interest" description="Disordered" evidence="1">
    <location>
        <begin position="1"/>
        <end position="80"/>
    </location>
</feature>
<dbReference type="PANTHER" id="PTHR34117:SF1">
    <property type="entry name" value="STYLE CELL-CYCLE INHIBITOR 1"/>
    <property type="match status" value="1"/>
</dbReference>
<evidence type="ECO:0000313" key="2">
    <source>
        <dbReference type="EMBL" id="KAG6416367.1"/>
    </source>
</evidence>
<keyword evidence="3" id="KW-1185">Reference proteome</keyword>
<comment type="caution">
    <text evidence="2">The sequence shown here is derived from an EMBL/GenBank/DDBJ whole genome shotgun (WGS) entry which is preliminary data.</text>
</comment>
<dbReference type="PANTHER" id="PTHR34117">
    <property type="entry name" value="STYLE CELL-CYCLE INHIBITOR 1"/>
    <property type="match status" value="1"/>
</dbReference>
<reference evidence="2" key="1">
    <citation type="submission" date="2018-01" db="EMBL/GenBank/DDBJ databases">
        <authorList>
            <person name="Mao J.F."/>
        </authorList>
    </citation>
    <scope>NUCLEOTIDE SEQUENCE</scope>
    <source>
        <strain evidence="2">Huo1</strain>
        <tissue evidence="2">Leaf</tissue>
    </source>
</reference>
<reference evidence="2" key="2">
    <citation type="submission" date="2020-08" db="EMBL/GenBank/DDBJ databases">
        <title>Plant Genome Project.</title>
        <authorList>
            <person name="Zhang R.-G."/>
        </authorList>
    </citation>
    <scope>NUCLEOTIDE SEQUENCE</scope>
    <source>
        <strain evidence="2">Huo1</strain>
        <tissue evidence="2">Leaf</tissue>
    </source>
</reference>
<dbReference type="EMBL" id="PNBA02000008">
    <property type="protein sequence ID" value="KAG6416367.1"/>
    <property type="molecule type" value="Genomic_DNA"/>
</dbReference>
<accession>A0A8X8ZTC0</accession>
<evidence type="ECO:0000256" key="1">
    <source>
        <dbReference type="SAM" id="MobiDB-lite"/>
    </source>
</evidence>
<name>A0A8X8ZTC0_SALSN</name>
<dbReference type="Proteomes" id="UP000298416">
    <property type="component" value="Unassembled WGS sequence"/>
</dbReference>
<feature type="compositionally biased region" description="Basic residues" evidence="1">
    <location>
        <begin position="41"/>
        <end position="75"/>
    </location>
</feature>
<proteinExistence type="predicted"/>
<evidence type="ECO:0000313" key="3">
    <source>
        <dbReference type="Proteomes" id="UP000298416"/>
    </source>
</evidence>
<organism evidence="2">
    <name type="scientific">Salvia splendens</name>
    <name type="common">Scarlet sage</name>
    <dbReference type="NCBI Taxonomy" id="180675"/>
    <lineage>
        <taxon>Eukaryota</taxon>
        <taxon>Viridiplantae</taxon>
        <taxon>Streptophyta</taxon>
        <taxon>Embryophyta</taxon>
        <taxon>Tracheophyta</taxon>
        <taxon>Spermatophyta</taxon>
        <taxon>Magnoliopsida</taxon>
        <taxon>eudicotyledons</taxon>
        <taxon>Gunneridae</taxon>
        <taxon>Pentapetalae</taxon>
        <taxon>asterids</taxon>
        <taxon>lamiids</taxon>
        <taxon>Lamiales</taxon>
        <taxon>Lamiaceae</taxon>
        <taxon>Nepetoideae</taxon>
        <taxon>Mentheae</taxon>
        <taxon>Salviinae</taxon>
        <taxon>Salvia</taxon>
        <taxon>Salvia subgen. Calosphace</taxon>
        <taxon>core Calosphace</taxon>
    </lineage>
</organism>
<dbReference type="InterPro" id="IPR044688">
    <property type="entry name" value="SCI-1-like"/>
</dbReference>
<dbReference type="AlphaFoldDB" id="A0A8X8ZTC0"/>
<protein>
    <submittedName>
        <fullName evidence="2">Uncharacterized protein</fullName>
    </submittedName>
</protein>
<feature type="compositionally biased region" description="Basic and acidic residues" evidence="1">
    <location>
        <begin position="18"/>
        <end position="40"/>
    </location>
</feature>
<sequence length="154" mass="18309">MGKSKDDHKLKRSSSSPRDFRTDESRSKRRRSKDDDDKEHKSSKKHKSHTSSKHHSRKEQKSSGKRKHKGHKHDKLPKMDIQELTDDDYFSKNNEFSTWLKEEKKKFFADLSSDAARSLFKEFVAEWNSQELEPQYYDGIAMAPRTSHKWNIKK</sequence>